<evidence type="ECO:0000313" key="5">
    <source>
        <dbReference type="EMBL" id="KAF2887353.1"/>
    </source>
</evidence>
<dbReference type="Pfam" id="PF20700">
    <property type="entry name" value="Mutator"/>
    <property type="match status" value="1"/>
</dbReference>
<dbReference type="Proteomes" id="UP000801492">
    <property type="component" value="Unassembled WGS sequence"/>
</dbReference>
<accession>A0A8K0G6H2</accession>
<name>A0A8K0G6H2_IGNLU</name>
<dbReference type="Gene3D" id="3.90.320.10">
    <property type="match status" value="1"/>
</dbReference>
<protein>
    <recommendedName>
        <fullName evidence="7">YqaJ viral recombinase domain-containing protein</fullName>
    </recommendedName>
</protein>
<organism evidence="5 6">
    <name type="scientific">Ignelater luminosus</name>
    <name type="common">Cucubano</name>
    <name type="synonym">Pyrophorus luminosus</name>
    <dbReference type="NCBI Taxonomy" id="2038154"/>
    <lineage>
        <taxon>Eukaryota</taxon>
        <taxon>Metazoa</taxon>
        <taxon>Ecdysozoa</taxon>
        <taxon>Arthropoda</taxon>
        <taxon>Hexapoda</taxon>
        <taxon>Insecta</taxon>
        <taxon>Pterygota</taxon>
        <taxon>Neoptera</taxon>
        <taxon>Endopterygota</taxon>
        <taxon>Coleoptera</taxon>
        <taxon>Polyphaga</taxon>
        <taxon>Elateriformia</taxon>
        <taxon>Elateroidea</taxon>
        <taxon>Elateridae</taxon>
        <taxon>Agrypninae</taxon>
        <taxon>Pyrophorini</taxon>
        <taxon>Ignelater</taxon>
    </lineage>
</organism>
<dbReference type="GO" id="GO:0006281">
    <property type="term" value="P:DNA repair"/>
    <property type="evidence" value="ECO:0007669"/>
    <property type="project" value="UniProtKB-ARBA"/>
</dbReference>
<comment type="caution">
    <text evidence="5">The sequence shown here is derived from an EMBL/GenBank/DDBJ whole genome shotgun (WGS) entry which is preliminary data.</text>
</comment>
<dbReference type="PANTHER" id="PTHR46599:SF6">
    <property type="entry name" value="DUAL SPECIFICITY PHOSPHATASE 26"/>
    <property type="match status" value="1"/>
</dbReference>
<evidence type="ECO:0000259" key="4">
    <source>
        <dbReference type="Pfam" id="PF20700"/>
    </source>
</evidence>
<proteinExistence type="predicted"/>
<sequence length="944" mass="107132">MKVKIATQTFSNINNNPTCRQFEAAYKRLLLHTEIKGVNSGNAIALDNTSILCCPNKNLTQNDSGDDLLDSENFIRLTRELEDRDYMSAQVWHLTTYTSDIVAYISGFVAKCLKKCVTCASCSVMLESDTTTSLLQRRKQYGRMYNAYPFTIKICQVGEKCLRLMKAEKNIFNLRNINSILIYTSMRNLPQNMYETFGNHFMTDHPTNNHCVELIKLILNKYFKIRLHNEAAEINDHGQERVRKKVSDCKQDVAGSDSEEEFVGETAEQSEHGSESEIEYDVSPPQINNQDVFEDQHATIRRLCELLNEKSLSVYCPSENLTIDEQLIGFRGRFREEVYIPNKPNKYGIKIIDANDVVVEPVKQSCRNITTDNWYTSTKLAKELLTPEYKLILVGTLNKRKLDIPLEFLPDRNRPQFGSLFGFHDKITLVSYIPKPKKALVLLSTMHNDIAIDTSTNETQKPEIITHYNDTKGGVDCNDQLCATHNLGRRTKRWPLVIFFHLLNVSGINQCSFIKQTLIRLVPTCKVSVTASENIESFSINPKSNLPHIIIPATGDKLLIDIGSSKTIISPEFAQKHFPDSIYQYPFEITTSHGTTQHNATADLPIPNLFYEDGAHTCYLFHFHSDYVGLVGSGLLLDLSAASCININFFIQSILQLGSHNEHFGYSLRNILVVKKDRNGLISTIHLKCNMCNKTFQLRTSDDKNDDVNDDPVLGIMTIGSTKQYTIKCIIDAMRKAAEEQKEIALAPEDDSADGISMITAVAADGSWSKRSYRNNYNSVAAAIHVSHTAENEILPKRARQGLSNVTRVMGRIARNQMSPGNFKIKTKTFLDQLAKTEEEIQEIQTQTKNQRESIFGRIRYARPLYAPSIEWEIKNKKLAIEQLEKVIEKKTESWGLFTDPELPYLAASPDRLLDDQGLIEIKCPWPARDMILEEGIINKKITC</sequence>
<keyword evidence="1" id="KW-0175">Coiled coil</keyword>
<dbReference type="AlphaFoldDB" id="A0A8K0G6H2"/>
<dbReference type="Pfam" id="PF13843">
    <property type="entry name" value="DDE_Tnp_1_7"/>
    <property type="match status" value="2"/>
</dbReference>
<evidence type="ECO:0008006" key="7">
    <source>
        <dbReference type="Google" id="ProtNLM"/>
    </source>
</evidence>
<dbReference type="OrthoDB" id="7312725at2759"/>
<dbReference type="InterPro" id="IPR049012">
    <property type="entry name" value="Mutator_transp_dom"/>
</dbReference>
<evidence type="ECO:0000256" key="1">
    <source>
        <dbReference type="SAM" id="Coils"/>
    </source>
</evidence>
<evidence type="ECO:0000313" key="6">
    <source>
        <dbReference type="Proteomes" id="UP000801492"/>
    </source>
</evidence>
<feature type="region of interest" description="Disordered" evidence="2">
    <location>
        <begin position="253"/>
        <end position="277"/>
    </location>
</feature>
<gene>
    <name evidence="5" type="ORF">ILUMI_18820</name>
</gene>
<evidence type="ECO:0000256" key="2">
    <source>
        <dbReference type="SAM" id="MobiDB-lite"/>
    </source>
</evidence>
<dbReference type="PANTHER" id="PTHR46599">
    <property type="entry name" value="PIGGYBAC TRANSPOSABLE ELEMENT-DERIVED PROTEIN 4"/>
    <property type="match status" value="1"/>
</dbReference>
<dbReference type="InterPro" id="IPR011335">
    <property type="entry name" value="Restrct_endonuc-II-like"/>
</dbReference>
<feature type="domain" description="Mutator-like transposase" evidence="4">
    <location>
        <begin position="732"/>
        <end position="795"/>
    </location>
</feature>
<dbReference type="InterPro" id="IPR011604">
    <property type="entry name" value="PDDEXK-like_dom_sf"/>
</dbReference>
<keyword evidence="6" id="KW-1185">Reference proteome</keyword>
<dbReference type="SUPFAM" id="SSF52980">
    <property type="entry name" value="Restriction endonuclease-like"/>
    <property type="match status" value="1"/>
</dbReference>
<dbReference type="InterPro" id="IPR029526">
    <property type="entry name" value="PGBD"/>
</dbReference>
<feature type="domain" description="PiggyBac transposable element-derived protein" evidence="3">
    <location>
        <begin position="359"/>
        <end position="509"/>
    </location>
</feature>
<evidence type="ECO:0000259" key="3">
    <source>
        <dbReference type="Pfam" id="PF13843"/>
    </source>
</evidence>
<feature type="domain" description="PiggyBac transposable element-derived protein" evidence="3">
    <location>
        <begin position="293"/>
        <end position="352"/>
    </location>
</feature>
<feature type="coiled-coil region" evidence="1">
    <location>
        <begin position="827"/>
        <end position="894"/>
    </location>
</feature>
<dbReference type="EMBL" id="VTPC01083924">
    <property type="protein sequence ID" value="KAF2887353.1"/>
    <property type="molecule type" value="Genomic_DNA"/>
</dbReference>
<reference evidence="5" key="1">
    <citation type="submission" date="2019-08" db="EMBL/GenBank/DDBJ databases">
        <title>The genome of the North American firefly Photinus pyralis.</title>
        <authorList>
            <consortium name="Photinus pyralis genome working group"/>
            <person name="Fallon T.R."/>
            <person name="Sander Lower S.E."/>
            <person name="Weng J.-K."/>
        </authorList>
    </citation>
    <scope>NUCLEOTIDE SEQUENCE</scope>
    <source>
        <strain evidence="5">TRF0915ILg1</strain>
        <tissue evidence="5">Whole body</tissue>
    </source>
</reference>